<dbReference type="EMBL" id="CAVLEF010000132">
    <property type="protein sequence ID" value="CAK1551650.1"/>
    <property type="molecule type" value="Genomic_DNA"/>
</dbReference>
<name>A0AAV1JSF0_9NEOP</name>
<evidence type="ECO:0000256" key="1">
    <source>
        <dbReference type="SAM" id="MobiDB-lite"/>
    </source>
</evidence>
<sequence>MAVNETGRPALSGRTNGSGNARLVHFLFPAGPRATHAQPSAPDRARMYTKIDLVYNHAKLLRRHSARVAGVTPHRHTDSRAPFTSGVGDLHNFIHGRSNLGLDKNKLISQ</sequence>
<proteinExistence type="predicted"/>
<dbReference type="Proteomes" id="UP001497472">
    <property type="component" value="Unassembled WGS sequence"/>
</dbReference>
<comment type="caution">
    <text evidence="2">The sequence shown here is derived from an EMBL/GenBank/DDBJ whole genome shotgun (WGS) entry which is preliminary data.</text>
</comment>
<dbReference type="AlphaFoldDB" id="A0AAV1JSF0"/>
<feature type="region of interest" description="Disordered" evidence="1">
    <location>
        <begin position="1"/>
        <end position="20"/>
    </location>
</feature>
<keyword evidence="3" id="KW-1185">Reference proteome</keyword>
<reference evidence="2 3" key="1">
    <citation type="submission" date="2023-11" db="EMBL/GenBank/DDBJ databases">
        <authorList>
            <person name="Okamura Y."/>
        </authorList>
    </citation>
    <scope>NUCLEOTIDE SEQUENCE [LARGE SCALE GENOMIC DNA]</scope>
</reference>
<gene>
    <name evidence="2" type="ORF">LNINA_LOCUS10771</name>
</gene>
<accession>A0AAV1JSF0</accession>
<evidence type="ECO:0000313" key="2">
    <source>
        <dbReference type="EMBL" id="CAK1551650.1"/>
    </source>
</evidence>
<protein>
    <submittedName>
        <fullName evidence="2">Uncharacterized protein</fullName>
    </submittedName>
</protein>
<organism evidence="2 3">
    <name type="scientific">Leptosia nina</name>
    <dbReference type="NCBI Taxonomy" id="320188"/>
    <lineage>
        <taxon>Eukaryota</taxon>
        <taxon>Metazoa</taxon>
        <taxon>Ecdysozoa</taxon>
        <taxon>Arthropoda</taxon>
        <taxon>Hexapoda</taxon>
        <taxon>Insecta</taxon>
        <taxon>Pterygota</taxon>
        <taxon>Neoptera</taxon>
        <taxon>Endopterygota</taxon>
        <taxon>Lepidoptera</taxon>
        <taxon>Glossata</taxon>
        <taxon>Ditrysia</taxon>
        <taxon>Papilionoidea</taxon>
        <taxon>Pieridae</taxon>
        <taxon>Pierinae</taxon>
        <taxon>Leptosia</taxon>
    </lineage>
</organism>
<evidence type="ECO:0000313" key="3">
    <source>
        <dbReference type="Proteomes" id="UP001497472"/>
    </source>
</evidence>